<feature type="non-terminal residue" evidence="2">
    <location>
        <position position="79"/>
    </location>
</feature>
<evidence type="ECO:0000256" key="1">
    <source>
        <dbReference type="SAM" id="MobiDB-lite"/>
    </source>
</evidence>
<accession>A0A392RL79</accession>
<feature type="non-terminal residue" evidence="2">
    <location>
        <position position="1"/>
    </location>
</feature>
<dbReference type="EMBL" id="LXQA010239212">
    <property type="protein sequence ID" value="MCI36962.1"/>
    <property type="molecule type" value="Genomic_DNA"/>
</dbReference>
<reference evidence="2 3" key="1">
    <citation type="journal article" date="2018" name="Front. Plant Sci.">
        <title>Red Clover (Trifolium pratense) and Zigzag Clover (T. medium) - A Picture of Genomic Similarities and Differences.</title>
        <authorList>
            <person name="Dluhosova J."/>
            <person name="Istvanek J."/>
            <person name="Nedelnik J."/>
            <person name="Repkova J."/>
        </authorList>
    </citation>
    <scope>NUCLEOTIDE SEQUENCE [LARGE SCALE GENOMIC DNA]</scope>
    <source>
        <strain evidence="3">cv. 10/8</strain>
        <tissue evidence="2">Leaf</tissue>
    </source>
</reference>
<protein>
    <submittedName>
        <fullName evidence="2">Uncharacterized protein</fullName>
    </submittedName>
</protein>
<keyword evidence="3" id="KW-1185">Reference proteome</keyword>
<evidence type="ECO:0000313" key="2">
    <source>
        <dbReference type="EMBL" id="MCI36962.1"/>
    </source>
</evidence>
<dbReference type="AlphaFoldDB" id="A0A392RL79"/>
<sequence>QPSDNVQASKEAKIEAEKVQEKINKKPTSERKKAPRVLRRLKIKEDEETNEEPLVNKRMRTKPKQAQPASDDMDTEADT</sequence>
<feature type="compositionally biased region" description="Basic and acidic residues" evidence="1">
    <location>
        <begin position="10"/>
        <end position="32"/>
    </location>
</feature>
<evidence type="ECO:0000313" key="3">
    <source>
        <dbReference type="Proteomes" id="UP000265520"/>
    </source>
</evidence>
<name>A0A392RL79_9FABA</name>
<dbReference type="Proteomes" id="UP000265520">
    <property type="component" value="Unassembled WGS sequence"/>
</dbReference>
<organism evidence="2 3">
    <name type="scientific">Trifolium medium</name>
    <dbReference type="NCBI Taxonomy" id="97028"/>
    <lineage>
        <taxon>Eukaryota</taxon>
        <taxon>Viridiplantae</taxon>
        <taxon>Streptophyta</taxon>
        <taxon>Embryophyta</taxon>
        <taxon>Tracheophyta</taxon>
        <taxon>Spermatophyta</taxon>
        <taxon>Magnoliopsida</taxon>
        <taxon>eudicotyledons</taxon>
        <taxon>Gunneridae</taxon>
        <taxon>Pentapetalae</taxon>
        <taxon>rosids</taxon>
        <taxon>fabids</taxon>
        <taxon>Fabales</taxon>
        <taxon>Fabaceae</taxon>
        <taxon>Papilionoideae</taxon>
        <taxon>50 kb inversion clade</taxon>
        <taxon>NPAAA clade</taxon>
        <taxon>Hologalegina</taxon>
        <taxon>IRL clade</taxon>
        <taxon>Trifolieae</taxon>
        <taxon>Trifolium</taxon>
    </lineage>
</organism>
<feature type="compositionally biased region" description="Basic residues" evidence="1">
    <location>
        <begin position="33"/>
        <end position="42"/>
    </location>
</feature>
<proteinExistence type="predicted"/>
<comment type="caution">
    <text evidence="2">The sequence shown here is derived from an EMBL/GenBank/DDBJ whole genome shotgun (WGS) entry which is preliminary data.</text>
</comment>
<feature type="region of interest" description="Disordered" evidence="1">
    <location>
        <begin position="1"/>
        <end position="79"/>
    </location>
</feature>